<accession>T1C9W0</accession>
<dbReference type="InterPro" id="IPR005804">
    <property type="entry name" value="FA_desaturase_dom"/>
</dbReference>
<feature type="non-terminal residue" evidence="2">
    <location>
        <position position="1"/>
    </location>
</feature>
<dbReference type="GO" id="GO:0006629">
    <property type="term" value="P:lipid metabolic process"/>
    <property type="evidence" value="ECO:0007669"/>
    <property type="project" value="InterPro"/>
</dbReference>
<dbReference type="EC" id="1.-.-.-" evidence="2"/>
<organism evidence="2">
    <name type="scientific">mine drainage metagenome</name>
    <dbReference type="NCBI Taxonomy" id="410659"/>
    <lineage>
        <taxon>unclassified sequences</taxon>
        <taxon>metagenomes</taxon>
        <taxon>ecological metagenomes</taxon>
    </lineage>
</organism>
<gene>
    <name evidence="2" type="ORF">B1B_07330</name>
</gene>
<dbReference type="EMBL" id="AUZY01004669">
    <property type="protein sequence ID" value="EQD62284.1"/>
    <property type="molecule type" value="Genomic_DNA"/>
</dbReference>
<evidence type="ECO:0000259" key="1">
    <source>
        <dbReference type="Pfam" id="PF00487"/>
    </source>
</evidence>
<protein>
    <submittedName>
        <fullName evidence="2">Fatty acid desaturase</fullName>
        <ecNumber evidence="2">1.-.-.-</ecNumber>
    </submittedName>
</protein>
<sequence>FTVQHNFKHSYASDSAHWNIDTAAIEGTSYLVLPRWLNWCTVDIGYHHVHHLSASIPNYHLAECHREYEHLFAGVTRLRLDEVLGALQCILWDWHAQRIISMDEYRQGAAAHAQVRPLAPG</sequence>
<reference evidence="2" key="1">
    <citation type="submission" date="2013-08" db="EMBL/GenBank/DDBJ databases">
        <authorList>
            <person name="Mendez C."/>
            <person name="Richter M."/>
            <person name="Ferrer M."/>
            <person name="Sanchez J."/>
        </authorList>
    </citation>
    <scope>NUCLEOTIDE SEQUENCE</scope>
</reference>
<evidence type="ECO:0000313" key="2">
    <source>
        <dbReference type="EMBL" id="EQD62284.1"/>
    </source>
</evidence>
<proteinExistence type="predicted"/>
<keyword evidence="2" id="KW-0560">Oxidoreductase</keyword>
<reference evidence="2" key="2">
    <citation type="journal article" date="2014" name="ISME J.">
        <title>Microbial stratification in low pH oxic and suboxic macroscopic growths along an acid mine drainage.</title>
        <authorList>
            <person name="Mendez-Garcia C."/>
            <person name="Mesa V."/>
            <person name="Sprenger R.R."/>
            <person name="Richter M."/>
            <person name="Diez M.S."/>
            <person name="Solano J."/>
            <person name="Bargiela R."/>
            <person name="Golyshina O.V."/>
            <person name="Manteca A."/>
            <person name="Ramos J.L."/>
            <person name="Gallego J.R."/>
            <person name="Llorente I."/>
            <person name="Martins Dos Santos V.A."/>
            <person name="Jensen O.N."/>
            <person name="Pelaez A.I."/>
            <person name="Sanchez J."/>
            <person name="Ferrer M."/>
        </authorList>
    </citation>
    <scope>NUCLEOTIDE SEQUENCE</scope>
</reference>
<dbReference type="Pfam" id="PF00487">
    <property type="entry name" value="FA_desaturase"/>
    <property type="match status" value="1"/>
</dbReference>
<dbReference type="AlphaFoldDB" id="T1C9W0"/>
<comment type="caution">
    <text evidence="2">The sequence shown here is derived from an EMBL/GenBank/DDBJ whole genome shotgun (WGS) entry which is preliminary data.</text>
</comment>
<name>T1C9W0_9ZZZZ</name>
<dbReference type="GO" id="GO:0016491">
    <property type="term" value="F:oxidoreductase activity"/>
    <property type="evidence" value="ECO:0007669"/>
    <property type="project" value="UniProtKB-KW"/>
</dbReference>
<feature type="domain" description="Fatty acid desaturase" evidence="1">
    <location>
        <begin position="3"/>
        <end position="73"/>
    </location>
</feature>